<evidence type="ECO:0000313" key="2">
    <source>
        <dbReference type="EMBL" id="KAA2243591.1"/>
    </source>
</evidence>
<name>A0A5B2VWA6_9BACT</name>
<dbReference type="Pfam" id="PF00903">
    <property type="entry name" value="Glyoxalase"/>
    <property type="match status" value="1"/>
</dbReference>
<dbReference type="SUPFAM" id="SSF54593">
    <property type="entry name" value="Glyoxalase/Bleomycin resistance protein/Dihydroxybiphenyl dioxygenase"/>
    <property type="match status" value="1"/>
</dbReference>
<sequence>MLGQAKAFSSFSTNDIQQTKAFYEKLGLNVKVEDMMGEMLIMQLNGGGTVLIYPKPNHEPASFTVLNFPVQDVEKAVDELTAKGIKFEQYKDLNTDEKGISHQDDFAVAWFKDPAGNILSVVKDK</sequence>
<reference evidence="2 3" key="2">
    <citation type="submission" date="2019-09" db="EMBL/GenBank/DDBJ databases">
        <authorList>
            <person name="Jin C."/>
        </authorList>
    </citation>
    <scope>NUCLEOTIDE SEQUENCE [LARGE SCALE GENOMIC DNA]</scope>
    <source>
        <strain evidence="2 3">BN140078</strain>
    </source>
</reference>
<gene>
    <name evidence="2" type="ORF">F0L74_13960</name>
</gene>
<evidence type="ECO:0000259" key="1">
    <source>
        <dbReference type="PROSITE" id="PS51819"/>
    </source>
</evidence>
<dbReference type="Gene3D" id="3.10.180.10">
    <property type="entry name" value="2,3-Dihydroxybiphenyl 1,2-Dioxygenase, domain 1"/>
    <property type="match status" value="1"/>
</dbReference>
<dbReference type="RefSeq" id="WP_149838466.1">
    <property type="nucleotide sequence ID" value="NZ_VUOC01000002.1"/>
</dbReference>
<keyword evidence="3" id="KW-1185">Reference proteome</keyword>
<dbReference type="AlphaFoldDB" id="A0A5B2VWA6"/>
<dbReference type="InterPro" id="IPR004360">
    <property type="entry name" value="Glyas_Fos-R_dOase_dom"/>
</dbReference>
<dbReference type="PROSITE" id="PS51819">
    <property type="entry name" value="VOC"/>
    <property type="match status" value="1"/>
</dbReference>
<reference evidence="2 3" key="1">
    <citation type="submission" date="2019-09" db="EMBL/GenBank/DDBJ databases">
        <title>Chitinophaga ginsengihumi sp. nov., isolated from soil of ginseng rhizosphere.</title>
        <authorList>
            <person name="Lee J."/>
        </authorList>
    </citation>
    <scope>NUCLEOTIDE SEQUENCE [LARGE SCALE GENOMIC DNA]</scope>
    <source>
        <strain evidence="2 3">BN140078</strain>
    </source>
</reference>
<accession>A0A5B2VWA6</accession>
<comment type="caution">
    <text evidence="2">The sequence shown here is derived from an EMBL/GenBank/DDBJ whole genome shotgun (WGS) entry which is preliminary data.</text>
</comment>
<dbReference type="Proteomes" id="UP000324611">
    <property type="component" value="Unassembled WGS sequence"/>
</dbReference>
<protein>
    <submittedName>
        <fullName evidence="2">VOC family protein</fullName>
    </submittedName>
</protein>
<dbReference type="InterPro" id="IPR037523">
    <property type="entry name" value="VOC_core"/>
</dbReference>
<dbReference type="InterPro" id="IPR029068">
    <property type="entry name" value="Glyas_Bleomycin-R_OHBP_Dase"/>
</dbReference>
<feature type="domain" description="VOC" evidence="1">
    <location>
        <begin position="1"/>
        <end position="124"/>
    </location>
</feature>
<proteinExistence type="predicted"/>
<evidence type="ECO:0000313" key="3">
    <source>
        <dbReference type="Proteomes" id="UP000324611"/>
    </source>
</evidence>
<dbReference type="EMBL" id="VUOC01000002">
    <property type="protein sequence ID" value="KAA2243591.1"/>
    <property type="molecule type" value="Genomic_DNA"/>
</dbReference>
<organism evidence="2 3">
    <name type="scientific">Chitinophaga agrisoli</name>
    <dbReference type="NCBI Taxonomy" id="2607653"/>
    <lineage>
        <taxon>Bacteria</taxon>
        <taxon>Pseudomonadati</taxon>
        <taxon>Bacteroidota</taxon>
        <taxon>Chitinophagia</taxon>
        <taxon>Chitinophagales</taxon>
        <taxon>Chitinophagaceae</taxon>
        <taxon>Chitinophaga</taxon>
    </lineage>
</organism>